<comment type="caution">
    <text evidence="2">The sequence shown here is derived from an EMBL/GenBank/DDBJ whole genome shotgun (WGS) entry which is preliminary data.</text>
</comment>
<feature type="transmembrane region" description="Helical" evidence="1">
    <location>
        <begin position="137"/>
        <end position="158"/>
    </location>
</feature>
<evidence type="ECO:0000313" key="3">
    <source>
        <dbReference type="Proteomes" id="UP000597762"/>
    </source>
</evidence>
<accession>A0A812E477</accession>
<feature type="transmembrane region" description="Helical" evidence="1">
    <location>
        <begin position="50"/>
        <end position="72"/>
    </location>
</feature>
<keyword evidence="3" id="KW-1185">Reference proteome</keyword>
<reference evidence="2" key="1">
    <citation type="submission" date="2021-01" db="EMBL/GenBank/DDBJ databases">
        <authorList>
            <person name="Li R."/>
            <person name="Bekaert M."/>
        </authorList>
    </citation>
    <scope>NUCLEOTIDE SEQUENCE</scope>
    <source>
        <strain evidence="2">Farmed</strain>
    </source>
</reference>
<evidence type="ECO:0000313" key="2">
    <source>
        <dbReference type="EMBL" id="CAE1317464.1"/>
    </source>
</evidence>
<dbReference type="AlphaFoldDB" id="A0A812E477"/>
<feature type="transmembrane region" description="Helical" evidence="1">
    <location>
        <begin position="170"/>
        <end position="192"/>
    </location>
</feature>
<keyword evidence="1" id="KW-0812">Transmembrane</keyword>
<name>A0A812E477_ACAPH</name>
<feature type="transmembrane region" description="Helical" evidence="1">
    <location>
        <begin position="304"/>
        <end position="326"/>
    </location>
</feature>
<feature type="transmembrane region" description="Helical" evidence="1">
    <location>
        <begin position="204"/>
        <end position="226"/>
    </location>
</feature>
<gene>
    <name evidence="2" type="ORF">SPHA_68003</name>
</gene>
<organism evidence="2 3">
    <name type="scientific">Acanthosepion pharaonis</name>
    <name type="common">Pharaoh cuttlefish</name>
    <name type="synonym">Sepia pharaonis</name>
    <dbReference type="NCBI Taxonomy" id="158019"/>
    <lineage>
        <taxon>Eukaryota</taxon>
        <taxon>Metazoa</taxon>
        <taxon>Spiralia</taxon>
        <taxon>Lophotrochozoa</taxon>
        <taxon>Mollusca</taxon>
        <taxon>Cephalopoda</taxon>
        <taxon>Coleoidea</taxon>
        <taxon>Decapodiformes</taxon>
        <taxon>Sepiida</taxon>
        <taxon>Sepiina</taxon>
        <taxon>Sepiidae</taxon>
        <taxon>Acanthosepion</taxon>
    </lineage>
</organism>
<evidence type="ECO:0000256" key="1">
    <source>
        <dbReference type="SAM" id="Phobius"/>
    </source>
</evidence>
<proteinExistence type="predicted"/>
<keyword evidence="1" id="KW-1133">Transmembrane helix</keyword>
<protein>
    <submittedName>
        <fullName evidence="2">Uncharacterized protein</fullName>
    </submittedName>
</protein>
<dbReference type="EMBL" id="CAHIKZ030004932">
    <property type="protein sequence ID" value="CAE1317464.1"/>
    <property type="molecule type" value="Genomic_DNA"/>
</dbReference>
<feature type="transmembrane region" description="Helical" evidence="1">
    <location>
        <begin position="78"/>
        <end position="97"/>
    </location>
</feature>
<feature type="transmembrane region" description="Helical" evidence="1">
    <location>
        <begin position="104"/>
        <end position="131"/>
    </location>
</feature>
<keyword evidence="1" id="KW-0472">Membrane</keyword>
<sequence length="333" mass="37998">MSPKCSGLFIRHFFLVDMKFQCQQPPLILLRDLSFSFSISTFSSYSIHTLLYLSLSLFPYLALSLSLSFHIFLSLSPYLALSLSLFPYLALCIDLYISCSLYRYISIFFSLSLFTYLAFFLCIFCSLPILLSHSFDILLSLFISCSLSLSFHILLFLLKVIFYSFPSHNFGCPSLSFSFPLCWSISPVYSFSLNSSLPHTHSQFIFFSFFFLLFALPTHLVYHFIFPIGSFLSLSLDLFDCLCQFVSFFLSVHLSLSSPHLTLIISLSLSFARFGSFSLSLSITDCLIHAHFNSPTSVTPSFSLSVWYNFVFPYCFSLSFFILYSLSLSLPIS</sequence>
<dbReference type="Proteomes" id="UP000597762">
    <property type="component" value="Unassembled WGS sequence"/>
</dbReference>